<sequence length="65" mass="7200">MILLFFPLLLCLIVISFFRGNCCGCLSFILLLLLIGLFLTSFWVIAALAAAGLFIYGVTSYFNNN</sequence>
<keyword evidence="3" id="KW-1185">Reference proteome</keyword>
<accession>A0ABY5BNH4</accession>
<keyword evidence="1" id="KW-0472">Membrane</keyword>
<proteinExistence type="predicted"/>
<protein>
    <submittedName>
        <fullName evidence="2">Uncharacterized protein</fullName>
    </submittedName>
</protein>
<evidence type="ECO:0000313" key="2">
    <source>
        <dbReference type="EMBL" id="USS85115.1"/>
    </source>
</evidence>
<keyword evidence="1" id="KW-0812">Transmembrane</keyword>
<evidence type="ECO:0000256" key="1">
    <source>
        <dbReference type="SAM" id="Phobius"/>
    </source>
</evidence>
<feature type="transmembrane region" description="Helical" evidence="1">
    <location>
        <begin position="30"/>
        <end position="56"/>
    </location>
</feature>
<keyword evidence="1" id="KW-1133">Transmembrane helix</keyword>
<reference evidence="2" key="1">
    <citation type="submission" date="2022-05" db="EMBL/GenBank/DDBJ databases">
        <authorList>
            <person name="Oliphant S.A."/>
            <person name="Watson-Haigh N.S."/>
            <person name="Sumby K.M."/>
            <person name="Gardner J.M."/>
            <person name="Jiranek V."/>
        </authorList>
    </citation>
    <scope>NUCLEOTIDE SEQUENCE</scope>
    <source>
        <strain evidence="2">KI16_H9</strain>
    </source>
</reference>
<dbReference type="EMBL" id="CP097116">
    <property type="protein sequence ID" value="USS85115.1"/>
    <property type="molecule type" value="Genomic_DNA"/>
</dbReference>
<dbReference type="Proteomes" id="UP001056707">
    <property type="component" value="Chromosome"/>
</dbReference>
<organism evidence="2 3">
    <name type="scientific">Fructilactobacillus myrtifloralis</name>
    <dbReference type="NCBI Taxonomy" id="2940301"/>
    <lineage>
        <taxon>Bacteria</taxon>
        <taxon>Bacillati</taxon>
        <taxon>Bacillota</taxon>
        <taxon>Bacilli</taxon>
        <taxon>Lactobacillales</taxon>
        <taxon>Lactobacillaceae</taxon>
        <taxon>Fructilactobacillus</taxon>
    </lineage>
</organism>
<evidence type="ECO:0000313" key="3">
    <source>
        <dbReference type="Proteomes" id="UP001056707"/>
    </source>
</evidence>
<dbReference type="RefSeq" id="WP_252750010.1">
    <property type="nucleotide sequence ID" value="NZ_CP097116.1"/>
</dbReference>
<name>A0ABY5BNH4_9LACO</name>
<gene>
    <name evidence="2" type="ORF">M3M35_00105</name>
</gene>